<dbReference type="Proteomes" id="UP000234275">
    <property type="component" value="Unassembled WGS sequence"/>
</dbReference>
<reference evidence="7 8" key="1">
    <citation type="submission" date="2016-12" db="EMBL/GenBank/DDBJ databases">
        <title>The genomes of Aspergillus section Nigri reveals drivers in fungal speciation.</title>
        <authorList>
            <consortium name="DOE Joint Genome Institute"/>
            <person name="Vesth T.C."/>
            <person name="Nybo J."/>
            <person name="Theobald S."/>
            <person name="Brandl J."/>
            <person name="Frisvad J.C."/>
            <person name="Nielsen K.F."/>
            <person name="Lyhne E.K."/>
            <person name="Kogle M.E."/>
            <person name="Kuo A."/>
            <person name="Riley R."/>
            <person name="Clum A."/>
            <person name="Nolan M."/>
            <person name="Lipzen A."/>
            <person name="Salamov A."/>
            <person name="Henrissat B."/>
            <person name="Wiebenga A."/>
            <person name="De Vries R.P."/>
            <person name="Grigoriev I.V."/>
            <person name="Mortensen U.H."/>
            <person name="Andersen M.R."/>
            <person name="Baker S.E."/>
        </authorList>
    </citation>
    <scope>NUCLEOTIDE SEQUENCE [LARGE SCALE GENOMIC DNA]</scope>
    <source>
        <strain evidence="7 8">IBT 23096</strain>
    </source>
</reference>
<dbReference type="GO" id="GO:0003677">
    <property type="term" value="F:DNA binding"/>
    <property type="evidence" value="ECO:0007669"/>
    <property type="project" value="UniProtKB-KW"/>
</dbReference>
<proteinExistence type="predicted"/>
<keyword evidence="2" id="KW-0238">DNA-binding</keyword>
<dbReference type="Gene3D" id="4.10.240.10">
    <property type="entry name" value="Zn(2)-C6 fungal-type DNA-binding domain"/>
    <property type="match status" value="1"/>
</dbReference>
<dbReference type="OrthoDB" id="416217at2759"/>
<name>A0A2I2FXV0_9EURO</name>
<dbReference type="GeneID" id="36554683"/>
<feature type="compositionally biased region" description="Polar residues" evidence="5">
    <location>
        <begin position="1"/>
        <end position="18"/>
    </location>
</feature>
<dbReference type="InterPro" id="IPR001138">
    <property type="entry name" value="Zn2Cys6_DnaBD"/>
</dbReference>
<feature type="domain" description="Zn(2)-C6 fungal-type" evidence="6">
    <location>
        <begin position="65"/>
        <end position="95"/>
    </location>
</feature>
<accession>A0A2I2FXV0</accession>
<evidence type="ECO:0000256" key="2">
    <source>
        <dbReference type="ARBA" id="ARBA00023125"/>
    </source>
</evidence>
<dbReference type="VEuPathDB" id="FungiDB:P170DRAFT_413673"/>
<evidence type="ECO:0000256" key="4">
    <source>
        <dbReference type="ARBA" id="ARBA00023242"/>
    </source>
</evidence>
<dbReference type="SUPFAM" id="SSF57701">
    <property type="entry name" value="Zn2/Cys6 DNA-binding domain"/>
    <property type="match status" value="1"/>
</dbReference>
<keyword evidence="8" id="KW-1185">Reference proteome</keyword>
<organism evidence="7 8">
    <name type="scientific">Aspergillus steynii IBT 23096</name>
    <dbReference type="NCBI Taxonomy" id="1392250"/>
    <lineage>
        <taxon>Eukaryota</taxon>
        <taxon>Fungi</taxon>
        <taxon>Dikarya</taxon>
        <taxon>Ascomycota</taxon>
        <taxon>Pezizomycotina</taxon>
        <taxon>Eurotiomycetes</taxon>
        <taxon>Eurotiomycetidae</taxon>
        <taxon>Eurotiales</taxon>
        <taxon>Aspergillaceae</taxon>
        <taxon>Aspergillus</taxon>
        <taxon>Aspergillus subgen. Circumdati</taxon>
    </lineage>
</organism>
<evidence type="ECO:0000256" key="5">
    <source>
        <dbReference type="SAM" id="MobiDB-lite"/>
    </source>
</evidence>
<dbReference type="InterPro" id="IPR053157">
    <property type="entry name" value="Sterol_Uptake_Regulator"/>
</dbReference>
<dbReference type="InterPro" id="IPR036864">
    <property type="entry name" value="Zn2-C6_fun-type_DNA-bd_sf"/>
</dbReference>
<keyword evidence="1" id="KW-0805">Transcription regulation</keyword>
<evidence type="ECO:0000256" key="1">
    <source>
        <dbReference type="ARBA" id="ARBA00023015"/>
    </source>
</evidence>
<dbReference type="CDD" id="cd00067">
    <property type="entry name" value="GAL4"/>
    <property type="match status" value="1"/>
</dbReference>
<dbReference type="PROSITE" id="PS00463">
    <property type="entry name" value="ZN2_CY6_FUNGAL_1"/>
    <property type="match status" value="1"/>
</dbReference>
<gene>
    <name evidence="7" type="ORF">P170DRAFT_413673</name>
</gene>
<protein>
    <submittedName>
        <fullName evidence="7">C6 transcription factor</fullName>
    </submittedName>
</protein>
<dbReference type="GO" id="GO:0008270">
    <property type="term" value="F:zinc ion binding"/>
    <property type="evidence" value="ECO:0007669"/>
    <property type="project" value="InterPro"/>
</dbReference>
<dbReference type="AlphaFoldDB" id="A0A2I2FXV0"/>
<dbReference type="PROSITE" id="PS50048">
    <property type="entry name" value="ZN2_CY6_FUNGAL_2"/>
    <property type="match status" value="1"/>
</dbReference>
<dbReference type="PANTHER" id="PTHR47784:SF9">
    <property type="entry name" value="ZN(II)2CYS6 TRANSCRIPTION FACTOR (EUROFUNG)"/>
    <property type="match status" value="1"/>
</dbReference>
<dbReference type="STRING" id="1392250.A0A2I2FXV0"/>
<dbReference type="SMART" id="SM00066">
    <property type="entry name" value="GAL4"/>
    <property type="match status" value="1"/>
</dbReference>
<evidence type="ECO:0000256" key="3">
    <source>
        <dbReference type="ARBA" id="ARBA00023163"/>
    </source>
</evidence>
<feature type="region of interest" description="Disordered" evidence="5">
    <location>
        <begin position="1"/>
        <end position="57"/>
    </location>
</feature>
<dbReference type="RefSeq" id="XP_024700755.1">
    <property type="nucleotide sequence ID" value="XM_024846984.1"/>
</dbReference>
<dbReference type="GO" id="GO:0001228">
    <property type="term" value="F:DNA-binding transcription activator activity, RNA polymerase II-specific"/>
    <property type="evidence" value="ECO:0007669"/>
    <property type="project" value="TreeGrafter"/>
</dbReference>
<dbReference type="PANTHER" id="PTHR47784">
    <property type="entry name" value="STEROL UPTAKE CONTROL PROTEIN 2"/>
    <property type="match status" value="1"/>
</dbReference>
<evidence type="ECO:0000313" key="7">
    <source>
        <dbReference type="EMBL" id="PLB45453.1"/>
    </source>
</evidence>
<dbReference type="EMBL" id="MSFO01000007">
    <property type="protein sequence ID" value="PLB45453.1"/>
    <property type="molecule type" value="Genomic_DNA"/>
</dbReference>
<sequence length="469" mass="53299">MPTTSNSTPPKSAQSHSPSKPYGTLQGQKSVFRVSLRRPPGVKPSGRTEKSVYHARRAHRKSRGGCVKCKERRLKCDETKPHCLRCQKHDLDCSYESQTSSKPDKDIGALVAEKAPKLSSPDSTAYTMSLSAISNKINMLLQINPRDGKLSDSLRALHHFHEYTMPTVSNNTNEGLLRSKMIQLAFHSPFLMHTVIGTAATHLCHIVPDNSSHAAVEAYHWQKAISQYSQEISRIGPHNMDPLFSACLLLTVHTFRLETYNPRSSFVFSDHPDSLNWFMLQRGLSHLLGLTRPWLRTSMYFDLFMASRKENPLFDDERPGREGLDPAFADLCGIDETSTRATNPYLWPVRMLTPLLSAERSIRSVNMYMNFMGRLTGPFYERLLAKDPPALLILAWWLGLVDSVHFWWMETRIKSECVAICMYLEYSDDPRVLALLKFPAEVGGYLLRHVQDRMALVDLNSPEPFGVYR</sequence>
<keyword evidence="3" id="KW-0804">Transcription</keyword>
<keyword evidence="4" id="KW-0539">Nucleus</keyword>
<evidence type="ECO:0000313" key="8">
    <source>
        <dbReference type="Proteomes" id="UP000234275"/>
    </source>
</evidence>
<comment type="caution">
    <text evidence="7">The sequence shown here is derived from an EMBL/GenBank/DDBJ whole genome shotgun (WGS) entry which is preliminary data.</text>
</comment>
<dbReference type="Pfam" id="PF00172">
    <property type="entry name" value="Zn_clus"/>
    <property type="match status" value="1"/>
</dbReference>
<evidence type="ECO:0000259" key="6">
    <source>
        <dbReference type="PROSITE" id="PS50048"/>
    </source>
</evidence>